<keyword evidence="2" id="KW-1185">Reference proteome</keyword>
<name>A0A1Q2CXL6_9ACTN</name>
<accession>A0A1Q2CXL6</accession>
<dbReference type="STRING" id="399497.BW733_08070"/>
<gene>
    <name evidence="1" type="ORF">BW733_08070</name>
</gene>
<dbReference type="EMBL" id="CP019607">
    <property type="protein sequence ID" value="AQP50791.1"/>
    <property type="molecule type" value="Genomic_DNA"/>
</dbReference>
<sequence>MSWEFPDAVPEVDFDGVIGVEAAVWCETIQDEADLNMMRLLRLRFRGARLAAAQQRGVGGLLRTSGAQGPL</sequence>
<reference evidence="1 2" key="1">
    <citation type="journal article" date="2008" name="Int. J. Syst. Evol. Microbiol.">
        <title>Tessaracoccus flavescens sp. nov., isolated from marine sediment.</title>
        <authorList>
            <person name="Lee D.W."/>
            <person name="Lee S.D."/>
        </authorList>
    </citation>
    <scope>NUCLEOTIDE SEQUENCE [LARGE SCALE GENOMIC DNA]</scope>
    <source>
        <strain evidence="1 2">SST-39T</strain>
    </source>
</reference>
<evidence type="ECO:0000313" key="1">
    <source>
        <dbReference type="EMBL" id="AQP50791.1"/>
    </source>
</evidence>
<protein>
    <recommendedName>
        <fullName evidence="3">Beta-N-acetylhexosaminidase</fullName>
    </recommendedName>
</protein>
<dbReference type="Proteomes" id="UP000188235">
    <property type="component" value="Chromosome"/>
</dbReference>
<dbReference type="AlphaFoldDB" id="A0A1Q2CXL6"/>
<organism evidence="1 2">
    <name type="scientific">Tessaracoccus flavescens</name>
    <dbReference type="NCBI Taxonomy" id="399497"/>
    <lineage>
        <taxon>Bacteria</taxon>
        <taxon>Bacillati</taxon>
        <taxon>Actinomycetota</taxon>
        <taxon>Actinomycetes</taxon>
        <taxon>Propionibacteriales</taxon>
        <taxon>Propionibacteriaceae</taxon>
        <taxon>Tessaracoccus</taxon>
    </lineage>
</organism>
<evidence type="ECO:0000313" key="2">
    <source>
        <dbReference type="Proteomes" id="UP000188235"/>
    </source>
</evidence>
<evidence type="ECO:0008006" key="3">
    <source>
        <dbReference type="Google" id="ProtNLM"/>
    </source>
</evidence>
<proteinExistence type="predicted"/>
<dbReference type="KEGG" id="tfa:BW733_08070"/>